<name>A0AAW1VJQ5_RUBAR</name>
<reference evidence="1 2" key="1">
    <citation type="journal article" date="2023" name="G3 (Bethesda)">
        <title>A chromosome-length genome assembly and annotation of blackberry (Rubus argutus, cv. 'Hillquist').</title>
        <authorList>
            <person name="Bruna T."/>
            <person name="Aryal R."/>
            <person name="Dudchenko O."/>
            <person name="Sargent D.J."/>
            <person name="Mead D."/>
            <person name="Buti M."/>
            <person name="Cavallini A."/>
            <person name="Hytonen T."/>
            <person name="Andres J."/>
            <person name="Pham M."/>
            <person name="Weisz D."/>
            <person name="Mascagni F."/>
            <person name="Usai G."/>
            <person name="Natali L."/>
            <person name="Bassil N."/>
            <person name="Fernandez G.E."/>
            <person name="Lomsadze A."/>
            <person name="Armour M."/>
            <person name="Olukolu B."/>
            <person name="Poorten T."/>
            <person name="Britton C."/>
            <person name="Davik J."/>
            <person name="Ashrafi H."/>
            <person name="Aiden E.L."/>
            <person name="Borodovsky M."/>
            <person name="Worthington M."/>
        </authorList>
    </citation>
    <scope>NUCLEOTIDE SEQUENCE [LARGE SCALE GENOMIC DNA]</scope>
    <source>
        <strain evidence="1">PI 553951</strain>
    </source>
</reference>
<evidence type="ECO:0000313" key="1">
    <source>
        <dbReference type="EMBL" id="KAK9903665.1"/>
    </source>
</evidence>
<protein>
    <submittedName>
        <fullName evidence="1">Uncharacterized protein</fullName>
    </submittedName>
</protein>
<evidence type="ECO:0000313" key="2">
    <source>
        <dbReference type="Proteomes" id="UP001457282"/>
    </source>
</evidence>
<comment type="caution">
    <text evidence="1">The sequence shown here is derived from an EMBL/GenBank/DDBJ whole genome shotgun (WGS) entry which is preliminary data.</text>
</comment>
<organism evidence="1 2">
    <name type="scientific">Rubus argutus</name>
    <name type="common">Southern blackberry</name>
    <dbReference type="NCBI Taxonomy" id="59490"/>
    <lineage>
        <taxon>Eukaryota</taxon>
        <taxon>Viridiplantae</taxon>
        <taxon>Streptophyta</taxon>
        <taxon>Embryophyta</taxon>
        <taxon>Tracheophyta</taxon>
        <taxon>Spermatophyta</taxon>
        <taxon>Magnoliopsida</taxon>
        <taxon>eudicotyledons</taxon>
        <taxon>Gunneridae</taxon>
        <taxon>Pentapetalae</taxon>
        <taxon>rosids</taxon>
        <taxon>fabids</taxon>
        <taxon>Rosales</taxon>
        <taxon>Rosaceae</taxon>
        <taxon>Rosoideae</taxon>
        <taxon>Rosoideae incertae sedis</taxon>
        <taxon>Rubus</taxon>
    </lineage>
</organism>
<sequence>MDLQAAVLARNRRHQGPHYEQQDRIHGEHSWRQPIGGRDVVRPRRVQVVPNRLELLRRRPGARDAPRQRSEVAHGAVVLRGSVAPAKGAVAVGEGCVAVGFFVV</sequence>
<dbReference type="Proteomes" id="UP001457282">
    <property type="component" value="Unassembled WGS sequence"/>
</dbReference>
<dbReference type="AlphaFoldDB" id="A0AAW1VJQ5"/>
<keyword evidence="2" id="KW-1185">Reference proteome</keyword>
<dbReference type="EMBL" id="JBEDUW010000221">
    <property type="protein sequence ID" value="KAK9903665.1"/>
    <property type="molecule type" value="Genomic_DNA"/>
</dbReference>
<gene>
    <name evidence="1" type="ORF">M0R45_001087</name>
</gene>
<proteinExistence type="predicted"/>
<accession>A0AAW1VJQ5</accession>